<dbReference type="GO" id="GO:0019752">
    <property type="term" value="P:carboxylic acid metabolic process"/>
    <property type="evidence" value="ECO:0007669"/>
    <property type="project" value="UniProtKB-ARBA"/>
</dbReference>
<feature type="domain" description="Fumarylacetoacetase-like C-terminal" evidence="4">
    <location>
        <begin position="66"/>
        <end position="270"/>
    </location>
</feature>
<dbReference type="InterPro" id="IPR011234">
    <property type="entry name" value="Fumarylacetoacetase-like_C"/>
</dbReference>
<protein>
    <submittedName>
        <fullName evidence="5">FAA hydrolase family protein</fullName>
    </submittedName>
</protein>
<feature type="region of interest" description="Disordered" evidence="3">
    <location>
        <begin position="270"/>
        <end position="290"/>
    </location>
</feature>
<keyword evidence="2" id="KW-0479">Metal-binding</keyword>
<dbReference type="SUPFAM" id="SSF56529">
    <property type="entry name" value="FAH"/>
    <property type="match status" value="1"/>
</dbReference>
<accession>A0A3Q9K2Q2</accession>
<sequence length="290" mass="31452">MYLATVTHQGRDRLAGRLAPQDPWRLAPPSVSLAEVIGGTLPWSWNQLPTGADLVPVLPYRPGALYGVGMNYRDAIEERGGEHPAEPRLFPKLSSSVIGSGEAVVIDPELTQRVDWETELAVVIGTEARQVSEADALRYVFGYTVANDISARDLQERDGQWLRGKGLDTFCPFGPVLVTADEIPDPQRLRIRTRVNGETVQDGSTADMVFGVPALIAYLSRFFTLRPGDVVLTGTPAGCGDFMRPPRALRPGDLLESEVEGIGRLANPVRSSLRDGAGERVTVPQEPGGK</sequence>
<proteinExistence type="inferred from homology"/>
<dbReference type="PANTHER" id="PTHR42796">
    <property type="entry name" value="FUMARYLACETOACETATE HYDROLASE DOMAIN-CONTAINING PROTEIN 2A-RELATED"/>
    <property type="match status" value="1"/>
</dbReference>
<dbReference type="InterPro" id="IPR036663">
    <property type="entry name" value="Fumarylacetoacetase_C_sf"/>
</dbReference>
<gene>
    <name evidence="5" type="ORF">DDE74_03570</name>
</gene>
<evidence type="ECO:0000256" key="2">
    <source>
        <dbReference type="ARBA" id="ARBA00022723"/>
    </source>
</evidence>
<dbReference type="Pfam" id="PF01557">
    <property type="entry name" value="FAA_hydrolase"/>
    <property type="match status" value="1"/>
</dbReference>
<keyword evidence="5" id="KW-0378">Hydrolase</keyword>
<organism evidence="5 6">
    <name type="scientific">Streptomyces lydicus</name>
    <dbReference type="NCBI Taxonomy" id="47763"/>
    <lineage>
        <taxon>Bacteria</taxon>
        <taxon>Bacillati</taxon>
        <taxon>Actinomycetota</taxon>
        <taxon>Actinomycetes</taxon>
        <taxon>Kitasatosporales</taxon>
        <taxon>Streptomycetaceae</taxon>
        <taxon>Streptomyces</taxon>
    </lineage>
</organism>
<comment type="similarity">
    <text evidence="1">Belongs to the FAH family.</text>
</comment>
<dbReference type="RefSeq" id="WP_127149362.1">
    <property type="nucleotide sequence ID" value="NZ_CP029042.1"/>
</dbReference>
<evidence type="ECO:0000256" key="3">
    <source>
        <dbReference type="SAM" id="MobiDB-lite"/>
    </source>
</evidence>
<name>A0A3Q9K2Q2_9ACTN</name>
<dbReference type="InterPro" id="IPR051121">
    <property type="entry name" value="FAH"/>
</dbReference>
<dbReference type="FunFam" id="3.90.850.10:FF:000002">
    <property type="entry name" value="2-hydroxyhepta-2,4-diene-1,7-dioate isomerase"/>
    <property type="match status" value="1"/>
</dbReference>
<evidence type="ECO:0000313" key="6">
    <source>
        <dbReference type="Proteomes" id="UP000275579"/>
    </source>
</evidence>
<dbReference type="GO" id="GO:0016853">
    <property type="term" value="F:isomerase activity"/>
    <property type="evidence" value="ECO:0007669"/>
    <property type="project" value="UniProtKB-ARBA"/>
</dbReference>
<evidence type="ECO:0000256" key="1">
    <source>
        <dbReference type="ARBA" id="ARBA00010211"/>
    </source>
</evidence>
<dbReference type="EMBL" id="CP029042">
    <property type="protein sequence ID" value="AZS70142.1"/>
    <property type="molecule type" value="Genomic_DNA"/>
</dbReference>
<dbReference type="Gene3D" id="3.90.850.10">
    <property type="entry name" value="Fumarylacetoacetase-like, C-terminal domain"/>
    <property type="match status" value="1"/>
</dbReference>
<dbReference type="AlphaFoldDB" id="A0A3Q9K2Q2"/>
<dbReference type="GO" id="GO:0016787">
    <property type="term" value="F:hydrolase activity"/>
    <property type="evidence" value="ECO:0007669"/>
    <property type="project" value="UniProtKB-KW"/>
</dbReference>
<dbReference type="Proteomes" id="UP000275579">
    <property type="component" value="Chromosome"/>
</dbReference>
<evidence type="ECO:0000313" key="5">
    <source>
        <dbReference type="EMBL" id="AZS70142.1"/>
    </source>
</evidence>
<dbReference type="PANTHER" id="PTHR42796:SF4">
    <property type="entry name" value="FUMARYLACETOACETATE HYDROLASE DOMAIN-CONTAINING PROTEIN 2A"/>
    <property type="match status" value="1"/>
</dbReference>
<reference evidence="5 6" key="1">
    <citation type="submission" date="2018-04" db="EMBL/GenBank/DDBJ databases">
        <title>Complete genome sequences of Streptomyces lydicus strain WYEC and characterization of antagonistic properties of biological control agents.</title>
        <authorList>
            <person name="Mariita R.M."/>
            <person name="Sello J.K."/>
        </authorList>
    </citation>
    <scope>NUCLEOTIDE SEQUENCE [LARGE SCALE GENOMIC DNA]</scope>
    <source>
        <strain evidence="5 6">WYEC 108</strain>
    </source>
</reference>
<evidence type="ECO:0000259" key="4">
    <source>
        <dbReference type="Pfam" id="PF01557"/>
    </source>
</evidence>
<dbReference type="GO" id="GO:0046872">
    <property type="term" value="F:metal ion binding"/>
    <property type="evidence" value="ECO:0007669"/>
    <property type="project" value="UniProtKB-KW"/>
</dbReference>